<dbReference type="AlphaFoldDB" id="A0A291QPN2"/>
<gene>
    <name evidence="3" type="ORF">COR50_01200</name>
</gene>
<dbReference type="InterPro" id="IPR032508">
    <property type="entry name" value="FecR_C"/>
</dbReference>
<protein>
    <submittedName>
        <fullName evidence="3">Uncharacterized protein</fullName>
    </submittedName>
</protein>
<accession>A0A291QPN2</accession>
<reference evidence="3 4" key="1">
    <citation type="submission" date="2017-10" db="EMBL/GenBank/DDBJ databases">
        <title>Paenichitinophaga pekingensis gen. nov., sp. nov., isolated from activated sludge.</title>
        <authorList>
            <person name="Jin D."/>
            <person name="Kong X."/>
            <person name="Deng Y."/>
            <person name="Bai Z."/>
        </authorList>
    </citation>
    <scope>NUCLEOTIDE SEQUENCE [LARGE SCALE GENOMIC DNA]</scope>
    <source>
        <strain evidence="3 4">13</strain>
    </source>
</reference>
<feature type="domain" description="Protein FecR C-terminal" evidence="2">
    <location>
        <begin position="269"/>
        <end position="332"/>
    </location>
</feature>
<dbReference type="Proteomes" id="UP000220133">
    <property type="component" value="Chromosome"/>
</dbReference>
<dbReference type="GO" id="GO:0016989">
    <property type="term" value="F:sigma factor antagonist activity"/>
    <property type="evidence" value="ECO:0007669"/>
    <property type="project" value="TreeGrafter"/>
</dbReference>
<dbReference type="InterPro" id="IPR012373">
    <property type="entry name" value="Ferrdict_sens_TM"/>
</dbReference>
<evidence type="ECO:0000313" key="4">
    <source>
        <dbReference type="Proteomes" id="UP000220133"/>
    </source>
</evidence>
<dbReference type="EMBL" id="CP023777">
    <property type="protein sequence ID" value="ATL45887.1"/>
    <property type="molecule type" value="Genomic_DNA"/>
</dbReference>
<evidence type="ECO:0000259" key="2">
    <source>
        <dbReference type="Pfam" id="PF16344"/>
    </source>
</evidence>
<dbReference type="OrthoDB" id="923517at2"/>
<dbReference type="PIRSF" id="PIRSF018266">
    <property type="entry name" value="FecR"/>
    <property type="match status" value="1"/>
</dbReference>
<dbReference type="Pfam" id="PF16344">
    <property type="entry name" value="FecR_C"/>
    <property type="match status" value="1"/>
</dbReference>
<name>A0A291QPN2_9BACT</name>
<dbReference type="RefSeq" id="WP_098192277.1">
    <property type="nucleotide sequence ID" value="NZ_CP023777.1"/>
</dbReference>
<sequence length="339" mass="38267">MTANRSTIEDILEDPQLKMWVLEGDTGAGAYWSQWLQANPARENDLLLAKELLLFMDTPADPVAQAETWQRIAGNTDQTSTSSGIPPTTKIKKLPGRPSNWPRWVAAAAILAAVVWFSGILERKESWLTAATVDELRTVILPDSSVVRMNIHSNIRYAKRWNATSPRDVWVEGEAYFSVKHKTNNQPFIVHTNDVEINVVGTEFNVNTRRIKTEVELCKGAVKLALKADDRAPILMKPGDKISYSKRTKILKSKKVDPVEIASWRSHVLSFTDATIEEVVAAIKDNMNIEIKIDDPDLLHQTYTGSIPMDDVQIFFTTLNRTFNVQVKQTGQHQYKIVR</sequence>
<dbReference type="Pfam" id="PF04773">
    <property type="entry name" value="FecR"/>
    <property type="match status" value="1"/>
</dbReference>
<feature type="domain" description="FecR protein" evidence="1">
    <location>
        <begin position="133"/>
        <end position="223"/>
    </location>
</feature>
<organism evidence="3 4">
    <name type="scientific">Chitinophaga caeni</name>
    <dbReference type="NCBI Taxonomy" id="2029983"/>
    <lineage>
        <taxon>Bacteria</taxon>
        <taxon>Pseudomonadati</taxon>
        <taxon>Bacteroidota</taxon>
        <taxon>Chitinophagia</taxon>
        <taxon>Chitinophagales</taxon>
        <taxon>Chitinophagaceae</taxon>
        <taxon>Chitinophaga</taxon>
    </lineage>
</organism>
<dbReference type="Gene3D" id="3.55.50.30">
    <property type="match status" value="1"/>
</dbReference>
<proteinExistence type="predicted"/>
<keyword evidence="4" id="KW-1185">Reference proteome</keyword>
<dbReference type="Gene3D" id="2.60.120.1440">
    <property type="match status" value="1"/>
</dbReference>
<dbReference type="KEGG" id="cbae:COR50_01200"/>
<evidence type="ECO:0000259" key="1">
    <source>
        <dbReference type="Pfam" id="PF04773"/>
    </source>
</evidence>
<dbReference type="InterPro" id="IPR006860">
    <property type="entry name" value="FecR"/>
</dbReference>
<dbReference type="PANTHER" id="PTHR30273:SF2">
    <property type="entry name" value="PROTEIN FECR"/>
    <property type="match status" value="1"/>
</dbReference>
<evidence type="ECO:0000313" key="3">
    <source>
        <dbReference type="EMBL" id="ATL45887.1"/>
    </source>
</evidence>
<dbReference type="PANTHER" id="PTHR30273">
    <property type="entry name" value="PERIPLASMIC SIGNAL SENSOR AND SIGMA FACTOR ACTIVATOR FECR-RELATED"/>
    <property type="match status" value="1"/>
</dbReference>